<accession>A0A7H9ANV2</accession>
<dbReference type="InterPro" id="IPR015422">
    <property type="entry name" value="PyrdxlP-dep_Trfase_small"/>
</dbReference>
<protein>
    <submittedName>
        <fullName evidence="3">Aminotransferase class V-fold PLP-dependent enzyme</fullName>
    </submittedName>
</protein>
<dbReference type="InterPro" id="IPR015424">
    <property type="entry name" value="PyrdxlP-dep_Trfase"/>
</dbReference>
<keyword evidence="3" id="KW-0032">Aminotransferase</keyword>
<dbReference type="AlphaFoldDB" id="A0A7H9ANV2"/>
<keyword evidence="1" id="KW-0663">Pyridoxal phosphate</keyword>
<keyword evidence="3" id="KW-0808">Transferase</keyword>
<proteinExistence type="predicted"/>
<dbReference type="KEGG" id="cagg:HYG79_06770"/>
<organism evidence="3 4">
    <name type="scientific">Costertonia aggregata</name>
    <dbReference type="NCBI Taxonomy" id="343403"/>
    <lineage>
        <taxon>Bacteria</taxon>
        <taxon>Pseudomonadati</taxon>
        <taxon>Bacteroidota</taxon>
        <taxon>Flavobacteriia</taxon>
        <taxon>Flavobacteriales</taxon>
        <taxon>Flavobacteriaceae</taxon>
        <taxon>Costertonia</taxon>
    </lineage>
</organism>
<dbReference type="SUPFAM" id="SSF53383">
    <property type="entry name" value="PLP-dependent transferases"/>
    <property type="match status" value="1"/>
</dbReference>
<dbReference type="EMBL" id="CP058595">
    <property type="protein sequence ID" value="QLG45063.1"/>
    <property type="molecule type" value="Genomic_DNA"/>
</dbReference>
<dbReference type="Proteomes" id="UP000509302">
    <property type="component" value="Chromosome"/>
</dbReference>
<dbReference type="InterPro" id="IPR015421">
    <property type="entry name" value="PyrdxlP-dep_Trfase_major"/>
</dbReference>
<reference evidence="3 4" key="1">
    <citation type="journal article" date="2006" name="Int. J. Syst. Evol. Microbiol.">
        <title>Costertonia aggregata gen. nov., sp. nov., a mesophilic marine bacterium of the family Flavobacteriaceae, isolated from a mature biofilm.</title>
        <authorList>
            <person name="Kwon K.K."/>
            <person name="Lee Y.K."/>
            <person name="Lee H.K."/>
        </authorList>
    </citation>
    <scope>NUCLEOTIDE SEQUENCE [LARGE SCALE GENOMIC DNA]</scope>
    <source>
        <strain evidence="3 4">KCCM 42265</strain>
    </source>
</reference>
<dbReference type="PANTHER" id="PTHR43586:SF8">
    <property type="entry name" value="CYSTEINE DESULFURASE 1, CHLOROPLASTIC"/>
    <property type="match status" value="1"/>
</dbReference>
<dbReference type="GO" id="GO:0008483">
    <property type="term" value="F:transaminase activity"/>
    <property type="evidence" value="ECO:0007669"/>
    <property type="project" value="UniProtKB-KW"/>
</dbReference>
<evidence type="ECO:0000259" key="2">
    <source>
        <dbReference type="Pfam" id="PF00266"/>
    </source>
</evidence>
<dbReference type="InterPro" id="IPR000192">
    <property type="entry name" value="Aminotrans_V_dom"/>
</dbReference>
<evidence type="ECO:0000313" key="3">
    <source>
        <dbReference type="EMBL" id="QLG45063.1"/>
    </source>
</evidence>
<name>A0A7H9ANV2_9FLAO</name>
<dbReference type="RefSeq" id="WP_179241353.1">
    <property type="nucleotide sequence ID" value="NZ_CP058595.1"/>
</dbReference>
<evidence type="ECO:0000313" key="4">
    <source>
        <dbReference type="Proteomes" id="UP000509302"/>
    </source>
</evidence>
<sequence>MSTVTEFSAKNKSKLEKHFSQFKPNIIGENYHFESVYGRQKLIYADWIASGRLYGPIEDTMRTVIGPMIANTHSFSSETGKVSTYAYKHARNIIKTHVNADENDVLVTAATGMTGVLSRLQRIMGLRWPDTVKKKIRLPKSERPVVFISHMEHHSNHVPWMETIADVVMVPCDSNNLICPEKLRSEVEKYADRPQKIGAFTGCSNVTGIISRYHELAKVMHQNGGVCIVDFAASAPYVDINMHPEDSEAHLDAILFSPHKFLGGPGTCGVMVFNKHLYNTNCPDVPGGGNVKWTNPWGEYGYHTDIETKEDGGTPGFLQVMRTALAIRLKEKMGTQHIEKREEELLQLCFTRLKKIPGLFILGDNDQKRIGAVSFGLKGVHYNLIVRLLNDRFGVQVRGGWSCASTYGHYLFNIDTNTSEKIIKDIENKNLTEKPGWVRLSLHPITTNEELLFICDAIQQVAKNIGAWGNDYTYNPKTNEFDHKSSSDQKIIDTVEEWFS</sequence>
<gene>
    <name evidence="3" type="ORF">HYG79_06770</name>
</gene>
<evidence type="ECO:0000256" key="1">
    <source>
        <dbReference type="ARBA" id="ARBA00022898"/>
    </source>
</evidence>
<feature type="domain" description="Aminotransferase class V" evidence="2">
    <location>
        <begin position="44"/>
        <end position="451"/>
    </location>
</feature>
<dbReference type="Gene3D" id="3.90.1150.10">
    <property type="entry name" value="Aspartate Aminotransferase, domain 1"/>
    <property type="match status" value="1"/>
</dbReference>
<dbReference type="Pfam" id="PF00266">
    <property type="entry name" value="Aminotran_5"/>
    <property type="match status" value="1"/>
</dbReference>
<keyword evidence="4" id="KW-1185">Reference proteome</keyword>
<dbReference type="PANTHER" id="PTHR43586">
    <property type="entry name" value="CYSTEINE DESULFURASE"/>
    <property type="match status" value="1"/>
</dbReference>
<dbReference type="Gene3D" id="3.40.640.10">
    <property type="entry name" value="Type I PLP-dependent aspartate aminotransferase-like (Major domain)"/>
    <property type="match status" value="1"/>
</dbReference>